<comment type="catalytic activity">
    <reaction evidence="10">
        <text>GTP + 4 H2O = 2,5-diamino-6-hydroxy-4-(5-phosphoribosylamino)-pyrimidine + formate + 2 phosphate + 3 H(+)</text>
        <dbReference type="Rhea" id="RHEA:23704"/>
        <dbReference type="ChEBI" id="CHEBI:15377"/>
        <dbReference type="ChEBI" id="CHEBI:15378"/>
        <dbReference type="ChEBI" id="CHEBI:15740"/>
        <dbReference type="ChEBI" id="CHEBI:37565"/>
        <dbReference type="ChEBI" id="CHEBI:43474"/>
        <dbReference type="ChEBI" id="CHEBI:58614"/>
        <dbReference type="EC" id="3.5.4.25"/>
    </reaction>
</comment>
<dbReference type="SUPFAM" id="SSF142695">
    <property type="entry name" value="RibA-like"/>
    <property type="match status" value="1"/>
</dbReference>
<sequence>MKTNIKTGKDKTLLELEKKFTVIKEKGHYLHLYGPVYFPIILNYKRYVFNWYVWHKSEYSMTFQELLMELKSHGAERNYNSILTYGNFQYSDNPLVRIHSCCFTGDVFGSTRCDCGPQLHHSLGRIIDNESGAVVYLDNHEGRGIGLFAKAIANTLQEAGYDTYESNNILDFEDDERSFDEAVTILKHFRGLRGISLLSNNRDKLLSLEKDGVVVNGLIRLCGFENEDNKRYLYSKQQRVMNYI</sequence>
<evidence type="ECO:0000313" key="12">
    <source>
        <dbReference type="EMBL" id="MBP2245828.1"/>
    </source>
</evidence>
<comment type="pathway">
    <text evidence="2">Cofactor biosynthesis; riboflavin biosynthesis; 5-amino-6-(D-ribitylamino)uracil from GTP: step 1/4.</text>
</comment>
<organism evidence="12 13">
    <name type="scientific">Paenibacillus xylanexedens</name>
    <dbReference type="NCBI Taxonomy" id="528191"/>
    <lineage>
        <taxon>Bacteria</taxon>
        <taxon>Bacillati</taxon>
        <taxon>Bacillota</taxon>
        <taxon>Bacilli</taxon>
        <taxon>Bacillales</taxon>
        <taxon>Paenibacillaceae</taxon>
        <taxon>Paenibacillus</taxon>
    </lineage>
</organism>
<comment type="caution">
    <text evidence="12">The sequence shown here is derived from an EMBL/GenBank/DDBJ whole genome shotgun (WGS) entry which is preliminary data.</text>
</comment>
<evidence type="ECO:0000256" key="1">
    <source>
        <dbReference type="ARBA" id="ARBA00001947"/>
    </source>
</evidence>
<dbReference type="RefSeq" id="WP_211082641.1">
    <property type="nucleotide sequence ID" value="NZ_JAGIKV010000007.1"/>
</dbReference>
<dbReference type="EMBL" id="JAGIKV010000007">
    <property type="protein sequence ID" value="MBP2245828.1"/>
    <property type="molecule type" value="Genomic_DNA"/>
</dbReference>
<protein>
    <recommendedName>
        <fullName evidence="3">GTP cyclohydrolase II</fullName>
        <ecNumber evidence="3">3.5.4.25</ecNumber>
    </recommendedName>
</protein>
<dbReference type="Gene3D" id="3.40.50.10990">
    <property type="entry name" value="GTP cyclohydrolase II"/>
    <property type="match status" value="1"/>
</dbReference>
<evidence type="ECO:0000256" key="7">
    <source>
        <dbReference type="ARBA" id="ARBA00022801"/>
    </source>
</evidence>
<keyword evidence="13" id="KW-1185">Reference proteome</keyword>
<evidence type="ECO:0000259" key="11">
    <source>
        <dbReference type="Pfam" id="PF00925"/>
    </source>
</evidence>
<reference evidence="12 13" key="1">
    <citation type="submission" date="2021-03" db="EMBL/GenBank/DDBJ databases">
        <title>Genomic Encyclopedia of Type Strains, Phase IV (KMG-IV): sequencing the most valuable type-strain genomes for metagenomic binning, comparative biology and taxonomic classification.</title>
        <authorList>
            <person name="Goeker M."/>
        </authorList>
    </citation>
    <scope>NUCLEOTIDE SEQUENCE [LARGE SCALE GENOMIC DNA]</scope>
    <source>
        <strain evidence="12 13">DSM 21292</strain>
    </source>
</reference>
<comment type="cofactor">
    <cofactor evidence="1">
        <name>Zn(2+)</name>
        <dbReference type="ChEBI" id="CHEBI:29105"/>
    </cofactor>
</comment>
<name>A0ABS4RSF8_PAEXY</name>
<keyword evidence="4" id="KW-0686">Riboflavin biosynthesis</keyword>
<dbReference type="PANTHER" id="PTHR21327">
    <property type="entry name" value="GTP CYCLOHYDROLASE II-RELATED"/>
    <property type="match status" value="1"/>
</dbReference>
<evidence type="ECO:0000313" key="13">
    <source>
        <dbReference type="Proteomes" id="UP000810207"/>
    </source>
</evidence>
<keyword evidence="8" id="KW-0862">Zinc</keyword>
<dbReference type="InterPro" id="IPR036144">
    <property type="entry name" value="RibA-like_sf"/>
</dbReference>
<gene>
    <name evidence="12" type="ORF">J2Z28_002446</name>
</gene>
<dbReference type="CDD" id="cd00641">
    <property type="entry name" value="GTP_cyclohydro2"/>
    <property type="match status" value="1"/>
</dbReference>
<feature type="domain" description="GTP cyclohydrolase II" evidence="11">
    <location>
        <begin position="81"/>
        <end position="217"/>
    </location>
</feature>
<keyword evidence="7 12" id="KW-0378">Hydrolase</keyword>
<dbReference type="GO" id="GO:0003935">
    <property type="term" value="F:GTP cyclohydrolase II activity"/>
    <property type="evidence" value="ECO:0007669"/>
    <property type="project" value="UniProtKB-EC"/>
</dbReference>
<proteinExistence type="predicted"/>
<dbReference type="PANTHER" id="PTHR21327:SF18">
    <property type="entry name" value="3,4-DIHYDROXY-2-BUTANONE 4-PHOSPHATE SYNTHASE"/>
    <property type="match status" value="1"/>
</dbReference>
<dbReference type="Proteomes" id="UP000810207">
    <property type="component" value="Unassembled WGS sequence"/>
</dbReference>
<accession>A0ABS4RSF8</accession>
<dbReference type="EC" id="3.5.4.25" evidence="3"/>
<evidence type="ECO:0000256" key="2">
    <source>
        <dbReference type="ARBA" id="ARBA00004853"/>
    </source>
</evidence>
<keyword evidence="9" id="KW-0342">GTP-binding</keyword>
<keyword evidence="5" id="KW-0479">Metal-binding</keyword>
<evidence type="ECO:0000256" key="9">
    <source>
        <dbReference type="ARBA" id="ARBA00023134"/>
    </source>
</evidence>
<dbReference type="InterPro" id="IPR000926">
    <property type="entry name" value="RibA"/>
</dbReference>
<evidence type="ECO:0000256" key="8">
    <source>
        <dbReference type="ARBA" id="ARBA00022833"/>
    </source>
</evidence>
<evidence type="ECO:0000256" key="5">
    <source>
        <dbReference type="ARBA" id="ARBA00022723"/>
    </source>
</evidence>
<dbReference type="InterPro" id="IPR032677">
    <property type="entry name" value="GTP_cyclohydro_II"/>
</dbReference>
<dbReference type="Pfam" id="PF00925">
    <property type="entry name" value="GTP_cyclohydro2"/>
    <property type="match status" value="1"/>
</dbReference>
<evidence type="ECO:0000256" key="6">
    <source>
        <dbReference type="ARBA" id="ARBA00022741"/>
    </source>
</evidence>
<keyword evidence="6" id="KW-0547">Nucleotide-binding</keyword>
<evidence type="ECO:0000256" key="4">
    <source>
        <dbReference type="ARBA" id="ARBA00022619"/>
    </source>
</evidence>
<dbReference type="NCBIfam" id="NF001591">
    <property type="entry name" value="PRK00393.1"/>
    <property type="match status" value="1"/>
</dbReference>
<evidence type="ECO:0000256" key="3">
    <source>
        <dbReference type="ARBA" id="ARBA00012762"/>
    </source>
</evidence>
<evidence type="ECO:0000256" key="10">
    <source>
        <dbReference type="ARBA" id="ARBA00049295"/>
    </source>
</evidence>